<comment type="caution">
    <text evidence="1">The sequence shown here is derived from an EMBL/GenBank/DDBJ whole genome shotgun (WGS) entry which is preliminary data.</text>
</comment>
<name>A0A955L4L2_9BACT</name>
<evidence type="ECO:0000313" key="2">
    <source>
        <dbReference type="Proteomes" id="UP000783287"/>
    </source>
</evidence>
<proteinExistence type="predicted"/>
<dbReference type="AlphaFoldDB" id="A0A955L4L2"/>
<protein>
    <submittedName>
        <fullName evidence="1">Uncharacterized protein</fullName>
    </submittedName>
</protein>
<reference evidence="1" key="2">
    <citation type="journal article" date="2021" name="Microbiome">
        <title>Successional dynamics and alternative stable states in a saline activated sludge microbial community over 9 years.</title>
        <authorList>
            <person name="Wang Y."/>
            <person name="Ye J."/>
            <person name="Ju F."/>
            <person name="Liu L."/>
            <person name="Boyd J.A."/>
            <person name="Deng Y."/>
            <person name="Parks D.H."/>
            <person name="Jiang X."/>
            <person name="Yin X."/>
            <person name="Woodcroft B.J."/>
            <person name="Tyson G.W."/>
            <person name="Hugenholtz P."/>
            <person name="Polz M.F."/>
            <person name="Zhang T."/>
        </authorList>
    </citation>
    <scope>NUCLEOTIDE SEQUENCE</scope>
    <source>
        <strain evidence="1">HKST-UBA14</strain>
    </source>
</reference>
<sequence length="568" mass="64534">MSEREQNIGGSINTIDRTLAFGRDRNGTDVVRGDVVLSVYNGSLSVGRADVKHIRDGANVELLETDDQFEAFVLGINFIEVASTQTDTLAFVTRQGENAEFNLADDDDGVHVIGRIHWKSGQSHDNVDFVVPFGATVEFPGTHGNYITHVVDTNELVVSMVDDELLDFESSGINQIERIQTPEDAVRQILEDFPWMREDLLYSQEGGVRTLNAYILDVVNDINNHGLALIDTRRAENLSRRSSRSGNVIGGPNEAERYYLACLDYVRLCQMALAMEVEYDDNFQDEVFSLLADMENAASDRVNLMNQFINQRYPQFADRERYYKTNRFFLPLEGRRDRAGYHLNDHIGVDISVTEMYETEEEAFNGLVMIDHHERNHLGVEDRRPLWGDETYEEVLSAEMLTILTDAIVEGPDGLEIDLSIVTSNEYNPAFASIYKDSVLAILNWVQRAVEEQEADYDTMIGSLIFTAKTGILYANRRLLTVLDDVSADNGFVISASRGWKHFPLYNLLSRYYDSMWLYDTLRNNMCDRVLYSRASSNSQSEDQRVNRDDQLLMAAVNNKLQAQYSPS</sequence>
<organism evidence="1 2">
    <name type="scientific">Candidatus Dojkabacteria bacterium</name>
    <dbReference type="NCBI Taxonomy" id="2099670"/>
    <lineage>
        <taxon>Bacteria</taxon>
        <taxon>Candidatus Dojkabacteria</taxon>
    </lineage>
</organism>
<dbReference type="EMBL" id="JAGQLK010000014">
    <property type="protein sequence ID" value="MCA9382945.1"/>
    <property type="molecule type" value="Genomic_DNA"/>
</dbReference>
<gene>
    <name evidence="1" type="ORF">KC909_01135</name>
</gene>
<dbReference type="Proteomes" id="UP000783287">
    <property type="component" value="Unassembled WGS sequence"/>
</dbReference>
<evidence type="ECO:0000313" key="1">
    <source>
        <dbReference type="EMBL" id="MCA9382945.1"/>
    </source>
</evidence>
<reference evidence="1" key="1">
    <citation type="submission" date="2020-04" db="EMBL/GenBank/DDBJ databases">
        <authorList>
            <person name="Zhang T."/>
        </authorList>
    </citation>
    <scope>NUCLEOTIDE SEQUENCE</scope>
    <source>
        <strain evidence="1">HKST-UBA14</strain>
    </source>
</reference>
<accession>A0A955L4L2</accession>